<dbReference type="SUPFAM" id="SSF140804">
    <property type="entry name" value="YidB-like"/>
    <property type="match status" value="1"/>
</dbReference>
<gene>
    <name evidence="1" type="ORF">SAMN05192568_10212</name>
</gene>
<dbReference type="AlphaFoldDB" id="A0A1I4NIP8"/>
<sequence length="157" mass="15767">MSDGYPSMTALLGLLALAGYQNKDKIAEMLGGAGSGQHPQAGTAMSGPGPGGAGGLLADIGKALGTGGAGGFLGGGIGQLVDHFRQNGHGETADSWVRQGQNRNMAPHEVGQALGPELLNAIAQRTGLSHDELMTRLSRTLPGAIDQYTPGGAVPAR</sequence>
<dbReference type="InterPro" id="IPR027405">
    <property type="entry name" value="YidB-like"/>
</dbReference>
<proteinExistence type="predicted"/>
<organism evidence="1 2">
    <name type="scientific">Methylobacterium pseudosasicola</name>
    <dbReference type="NCBI Taxonomy" id="582667"/>
    <lineage>
        <taxon>Bacteria</taxon>
        <taxon>Pseudomonadati</taxon>
        <taxon>Pseudomonadota</taxon>
        <taxon>Alphaproteobacteria</taxon>
        <taxon>Hyphomicrobiales</taxon>
        <taxon>Methylobacteriaceae</taxon>
        <taxon>Methylobacterium</taxon>
    </lineage>
</organism>
<dbReference type="InterPro" id="IPR045372">
    <property type="entry name" value="YidB"/>
</dbReference>
<keyword evidence="2" id="KW-1185">Reference proteome</keyword>
<dbReference type="Proteomes" id="UP000199048">
    <property type="component" value="Unassembled WGS sequence"/>
</dbReference>
<evidence type="ECO:0000313" key="1">
    <source>
        <dbReference type="EMBL" id="SFM15336.1"/>
    </source>
</evidence>
<evidence type="ECO:0000313" key="2">
    <source>
        <dbReference type="Proteomes" id="UP000199048"/>
    </source>
</evidence>
<dbReference type="OrthoDB" id="4235777at2"/>
<protein>
    <submittedName>
        <fullName evidence="1">Uncharacterized conserved protein YidB, DUF937 family</fullName>
    </submittedName>
</protein>
<reference evidence="2" key="1">
    <citation type="submission" date="2016-10" db="EMBL/GenBank/DDBJ databases">
        <authorList>
            <person name="Varghese N."/>
            <person name="Submissions S."/>
        </authorList>
    </citation>
    <scope>NUCLEOTIDE SEQUENCE [LARGE SCALE GENOMIC DNA]</scope>
    <source>
        <strain evidence="2">BL36</strain>
    </source>
</reference>
<dbReference type="EMBL" id="FOTK01000021">
    <property type="protein sequence ID" value="SFM15336.1"/>
    <property type="molecule type" value="Genomic_DNA"/>
</dbReference>
<accession>A0A1I4NIP8</accession>
<name>A0A1I4NIP8_9HYPH</name>
<dbReference type="STRING" id="582667.SAMN05192568_10212"/>
<dbReference type="Pfam" id="PF20159">
    <property type="entry name" value="YidB"/>
    <property type="match status" value="1"/>
</dbReference>
<dbReference type="RefSeq" id="WP_092043163.1">
    <property type="nucleotide sequence ID" value="NZ_FOTK01000021.1"/>
</dbReference>
<dbReference type="Gene3D" id="1.10.10.690">
    <property type="entry name" value="YidB-like"/>
    <property type="match status" value="1"/>
</dbReference>